<dbReference type="KEGG" id="aoh:AOV_02565"/>
<reference evidence="1 2" key="2">
    <citation type="journal article" date="2019" name="BMC Genomics">
        <title>The Anaplasma ovis genome reveals a high proportion of pseudogenes.</title>
        <authorList>
            <person name="Liu Z."/>
            <person name="Peasley A.M."/>
            <person name="Yang J."/>
            <person name="Li Y."/>
            <person name="Guan G."/>
            <person name="Luo J."/>
            <person name="Yin H."/>
            <person name="Brayton K.A."/>
        </authorList>
    </citation>
    <scope>NUCLEOTIDE SEQUENCE [LARGE SCALE GENOMIC DNA]</scope>
    <source>
        <strain evidence="1 2">Haibei</strain>
    </source>
</reference>
<name>A0A2Z2LFR5_9RICK</name>
<keyword evidence="2" id="KW-1185">Reference proteome</keyword>
<evidence type="ECO:0000313" key="2">
    <source>
        <dbReference type="Proteomes" id="UP000259762"/>
    </source>
</evidence>
<dbReference type="OrthoDB" id="7165720at2"/>
<reference evidence="2" key="1">
    <citation type="submission" date="2018-06" db="EMBL/GenBank/DDBJ databases">
        <title>The Anaplasma ovis genome reveals a high proportion of pseudogenes.</title>
        <authorList>
            <person name="Liu Z."/>
            <person name="Peasley A.M."/>
            <person name="Yang J."/>
            <person name="Li Y."/>
            <person name="Guan G."/>
            <person name="Luo J."/>
            <person name="Yin H."/>
            <person name="Brayton K.A."/>
        </authorList>
    </citation>
    <scope>NUCLEOTIDE SEQUENCE [LARGE SCALE GENOMIC DNA]</scope>
    <source>
        <strain evidence="2">Haibei</strain>
    </source>
</reference>
<dbReference type="Proteomes" id="UP000259762">
    <property type="component" value="Chromosome"/>
</dbReference>
<protein>
    <submittedName>
        <fullName evidence="1">Uncharacterized protein</fullName>
    </submittedName>
</protein>
<dbReference type="AlphaFoldDB" id="A0A2Z2LFR5"/>
<organism evidence="1 2">
    <name type="scientific">Anaplasma ovis str. Haibei</name>
    <dbReference type="NCBI Taxonomy" id="1248439"/>
    <lineage>
        <taxon>Bacteria</taxon>
        <taxon>Pseudomonadati</taxon>
        <taxon>Pseudomonadota</taxon>
        <taxon>Alphaproteobacteria</taxon>
        <taxon>Rickettsiales</taxon>
        <taxon>Anaplasmataceae</taxon>
        <taxon>Anaplasma</taxon>
    </lineage>
</organism>
<gene>
    <name evidence="1" type="ORF">AOV_02565</name>
</gene>
<dbReference type="EMBL" id="CP015994">
    <property type="protein sequence ID" value="ASI48213.1"/>
    <property type="molecule type" value="Genomic_DNA"/>
</dbReference>
<proteinExistence type="predicted"/>
<evidence type="ECO:0000313" key="1">
    <source>
        <dbReference type="EMBL" id="ASI48213.1"/>
    </source>
</evidence>
<sequence>MQQPLEYITELTMQIVFVIEREMECLRLRDNQKFKALQDIERELLQLLEEALSKVRGNAEILHGSSPAVLEKLNSTFARFDTCLAGKHSLMAQMS</sequence>
<accession>A0A2Z2LFR5</accession>